<evidence type="ECO:0000313" key="5">
    <source>
        <dbReference type="Proteomes" id="UP000435112"/>
    </source>
</evidence>
<organism evidence="3 4">
    <name type="scientific">Phytophthora rubi</name>
    <dbReference type="NCBI Taxonomy" id="129364"/>
    <lineage>
        <taxon>Eukaryota</taxon>
        <taxon>Sar</taxon>
        <taxon>Stramenopiles</taxon>
        <taxon>Oomycota</taxon>
        <taxon>Peronosporomycetes</taxon>
        <taxon>Peronosporales</taxon>
        <taxon>Peronosporaceae</taxon>
        <taxon>Phytophthora</taxon>
    </lineage>
</organism>
<feature type="compositionally biased region" description="Polar residues" evidence="1">
    <location>
        <begin position="1"/>
        <end position="14"/>
    </location>
</feature>
<proteinExistence type="predicted"/>
<comment type="caution">
    <text evidence="3">The sequence shown here is derived from an EMBL/GenBank/DDBJ whole genome shotgun (WGS) entry which is preliminary data.</text>
</comment>
<feature type="compositionally biased region" description="Gly residues" evidence="1">
    <location>
        <begin position="19"/>
        <end position="29"/>
    </location>
</feature>
<name>A0A6A4EV39_9STRA</name>
<sequence>MNRQQVGSEAQQRSPCLGLGEGESEGGIGQLSTEILDDGEEEDGIDLEGYEDYLERLKSSSSLQCASRTPIAYGNAPIFDEQWRQSSAH</sequence>
<dbReference type="EMBL" id="QXFU01001054">
    <property type="protein sequence ID" value="KAE9012087.1"/>
    <property type="molecule type" value="Genomic_DNA"/>
</dbReference>
<dbReference type="AlphaFoldDB" id="A0A6A4EV39"/>
<evidence type="ECO:0000256" key="1">
    <source>
        <dbReference type="SAM" id="MobiDB-lite"/>
    </source>
</evidence>
<evidence type="ECO:0000313" key="4">
    <source>
        <dbReference type="Proteomes" id="UP000434957"/>
    </source>
</evidence>
<evidence type="ECO:0000313" key="2">
    <source>
        <dbReference type="EMBL" id="KAE9012087.1"/>
    </source>
</evidence>
<evidence type="ECO:0000313" key="3">
    <source>
        <dbReference type="EMBL" id="KAE9330114.1"/>
    </source>
</evidence>
<dbReference type="EMBL" id="QXFT01001065">
    <property type="protein sequence ID" value="KAE9330114.1"/>
    <property type="molecule type" value="Genomic_DNA"/>
</dbReference>
<protein>
    <submittedName>
        <fullName evidence="3">Uncharacterized protein</fullName>
    </submittedName>
</protein>
<dbReference type="Proteomes" id="UP000435112">
    <property type="component" value="Unassembled WGS sequence"/>
</dbReference>
<dbReference type="Proteomes" id="UP000434957">
    <property type="component" value="Unassembled WGS sequence"/>
</dbReference>
<accession>A0A6A4EV39</accession>
<reference evidence="3 4" key="1">
    <citation type="submission" date="2018-08" db="EMBL/GenBank/DDBJ databases">
        <title>Genomic investigation of the strawberry pathogen Phytophthora fragariae indicates pathogenicity is determined by transcriptional variation in three key races.</title>
        <authorList>
            <person name="Adams T.M."/>
            <person name="Armitage A.D."/>
            <person name="Sobczyk M.K."/>
            <person name="Bates H.J."/>
            <person name="Dunwell J.M."/>
            <person name="Nellist C.F."/>
            <person name="Harrison R.J."/>
        </authorList>
    </citation>
    <scope>NUCLEOTIDE SEQUENCE [LARGE SCALE GENOMIC DNA]</scope>
    <source>
        <strain evidence="2 5">SCRP324</strain>
        <strain evidence="3 4">SCRP333</strain>
    </source>
</reference>
<keyword evidence="4" id="KW-1185">Reference proteome</keyword>
<feature type="region of interest" description="Disordered" evidence="1">
    <location>
        <begin position="1"/>
        <end position="41"/>
    </location>
</feature>
<gene>
    <name evidence="2" type="ORF">PR002_g14899</name>
    <name evidence="3" type="ORF">PR003_g15399</name>
</gene>
<dbReference type="OrthoDB" id="3222at2759"/>